<dbReference type="Proteomes" id="UP001317705">
    <property type="component" value="Chromosome"/>
</dbReference>
<evidence type="ECO:0008006" key="4">
    <source>
        <dbReference type="Google" id="ProtNLM"/>
    </source>
</evidence>
<accession>A0ABN6VVR6</accession>
<proteinExistence type="predicted"/>
<reference evidence="2 3" key="1">
    <citation type="submission" date="2022-12" db="EMBL/GenBank/DDBJ databases">
        <title>Polyphasic characterization of Geotalea uranireducens NIT-SL11 newly isolated from a complex of sewage sludge and microbially reduced graphene oxide.</title>
        <authorList>
            <person name="Xie L."/>
            <person name="Yoshida N."/>
            <person name="Meng L."/>
        </authorList>
    </citation>
    <scope>NUCLEOTIDE SEQUENCE [LARGE SCALE GENOMIC DNA]</scope>
    <source>
        <strain evidence="2 3">NIT-SL11</strain>
    </source>
</reference>
<keyword evidence="1" id="KW-0812">Transmembrane</keyword>
<name>A0ABN6VVR6_9BACT</name>
<keyword evidence="1" id="KW-0472">Membrane</keyword>
<evidence type="ECO:0000256" key="1">
    <source>
        <dbReference type="SAM" id="Phobius"/>
    </source>
</evidence>
<evidence type="ECO:0000313" key="3">
    <source>
        <dbReference type="Proteomes" id="UP001317705"/>
    </source>
</evidence>
<keyword evidence="1" id="KW-1133">Transmembrane helix</keyword>
<feature type="transmembrane region" description="Helical" evidence="1">
    <location>
        <begin position="69"/>
        <end position="102"/>
    </location>
</feature>
<gene>
    <name evidence="2" type="ORF">GURASL_22330</name>
</gene>
<dbReference type="EMBL" id="AP027151">
    <property type="protein sequence ID" value="BDV43310.1"/>
    <property type="molecule type" value="Genomic_DNA"/>
</dbReference>
<keyword evidence="3" id="KW-1185">Reference proteome</keyword>
<sequence length="153" mass="17278">MTCISSRKFIAADSNLSQLHFLLLTKVRRGEQQAIIYNAGRFFDHYEKKNLTELLDYRSDLIENAVSRFLLRLGLLILIGGLAVVVKSVYAFVVLAPIIYLLKSEIGIVRTACRHDHALKDYMRVLQGSSPTRRSTFIKSMVENASQIAECNG</sequence>
<dbReference type="RefSeq" id="WP_281999417.1">
    <property type="nucleotide sequence ID" value="NZ_AP027151.1"/>
</dbReference>
<organism evidence="2 3">
    <name type="scientific">Geotalea uraniireducens</name>
    <dbReference type="NCBI Taxonomy" id="351604"/>
    <lineage>
        <taxon>Bacteria</taxon>
        <taxon>Pseudomonadati</taxon>
        <taxon>Thermodesulfobacteriota</taxon>
        <taxon>Desulfuromonadia</taxon>
        <taxon>Geobacterales</taxon>
        <taxon>Geobacteraceae</taxon>
        <taxon>Geotalea</taxon>
    </lineage>
</organism>
<evidence type="ECO:0000313" key="2">
    <source>
        <dbReference type="EMBL" id="BDV43310.1"/>
    </source>
</evidence>
<protein>
    <recommendedName>
        <fullName evidence="4">ABC transmembrane type-1 domain-containing protein</fullName>
    </recommendedName>
</protein>